<evidence type="ECO:0000256" key="1">
    <source>
        <dbReference type="SAM" id="MobiDB-lite"/>
    </source>
</evidence>
<dbReference type="AlphaFoldDB" id="A0A5N4DIP7"/>
<feature type="region of interest" description="Disordered" evidence="1">
    <location>
        <begin position="39"/>
        <end position="163"/>
    </location>
</feature>
<protein>
    <submittedName>
        <fullName evidence="2">Uncharacterized protein</fullName>
    </submittedName>
</protein>
<dbReference type="EMBL" id="JWIN03000011">
    <property type="protein sequence ID" value="KAB1271032.1"/>
    <property type="molecule type" value="Genomic_DNA"/>
</dbReference>
<name>A0A5N4DIP7_CAMDR</name>
<sequence length="191" mass="20630">MLAAAESGCSSPWGHKHRWQTLGIIQQCGHSWRLTYRLRPNNGAGTQPHPSADRLPKDFLSPQPPPGMALPSRAPRPSSTHHLHKPLDHPHPLGADTMSKKTTILQRGPDTTLGPAGQTQGPALHAGSSPTLSPPGSGFTSYLWDPDCPPVNQISPGPPRVPQPAMQDLANKQTQGQVYQTTYHNRTHTAL</sequence>
<gene>
    <name evidence="2" type="ORF">Cadr_000009543</name>
</gene>
<evidence type="ECO:0000313" key="3">
    <source>
        <dbReference type="Proteomes" id="UP000299084"/>
    </source>
</evidence>
<reference evidence="2 3" key="1">
    <citation type="journal article" date="2019" name="Mol. Ecol. Resour.">
        <title>Improving Illumina assemblies with Hi-C and long reads: an example with the North African dromedary.</title>
        <authorList>
            <person name="Elbers J.P."/>
            <person name="Rogers M.F."/>
            <person name="Perelman P.L."/>
            <person name="Proskuryakova A.A."/>
            <person name="Serdyukova N.A."/>
            <person name="Johnson W.E."/>
            <person name="Horin P."/>
            <person name="Corander J."/>
            <person name="Murphy D."/>
            <person name="Burger P.A."/>
        </authorList>
    </citation>
    <scope>NUCLEOTIDE SEQUENCE [LARGE SCALE GENOMIC DNA]</scope>
    <source>
        <strain evidence="2">Drom800</strain>
        <tissue evidence="2">Blood</tissue>
    </source>
</reference>
<accession>A0A5N4DIP7</accession>
<keyword evidence="3" id="KW-1185">Reference proteome</keyword>
<organism evidence="2 3">
    <name type="scientific">Camelus dromedarius</name>
    <name type="common">Dromedary</name>
    <name type="synonym">Arabian camel</name>
    <dbReference type="NCBI Taxonomy" id="9838"/>
    <lineage>
        <taxon>Eukaryota</taxon>
        <taxon>Metazoa</taxon>
        <taxon>Chordata</taxon>
        <taxon>Craniata</taxon>
        <taxon>Vertebrata</taxon>
        <taxon>Euteleostomi</taxon>
        <taxon>Mammalia</taxon>
        <taxon>Eutheria</taxon>
        <taxon>Laurasiatheria</taxon>
        <taxon>Artiodactyla</taxon>
        <taxon>Tylopoda</taxon>
        <taxon>Camelidae</taxon>
        <taxon>Camelus</taxon>
    </lineage>
</organism>
<feature type="compositionally biased region" description="Low complexity" evidence="1">
    <location>
        <begin position="127"/>
        <end position="141"/>
    </location>
</feature>
<evidence type="ECO:0000313" key="2">
    <source>
        <dbReference type="EMBL" id="KAB1271032.1"/>
    </source>
</evidence>
<comment type="caution">
    <text evidence="2">The sequence shown here is derived from an EMBL/GenBank/DDBJ whole genome shotgun (WGS) entry which is preliminary data.</text>
</comment>
<proteinExistence type="predicted"/>
<dbReference type="Proteomes" id="UP000299084">
    <property type="component" value="Unassembled WGS sequence"/>
</dbReference>